<dbReference type="GO" id="GO:0009897">
    <property type="term" value="C:external side of plasma membrane"/>
    <property type="evidence" value="ECO:0007669"/>
    <property type="project" value="TreeGrafter"/>
</dbReference>
<proteinExistence type="predicted"/>
<dbReference type="SMART" id="SM00407">
    <property type="entry name" value="IGc1"/>
    <property type="match status" value="1"/>
</dbReference>
<dbReference type="Pfam" id="PF07654">
    <property type="entry name" value="C1-set"/>
    <property type="match status" value="1"/>
</dbReference>
<evidence type="ECO:0000256" key="5">
    <source>
        <dbReference type="ARBA" id="ARBA00023180"/>
    </source>
</evidence>
<dbReference type="InterPro" id="IPR003597">
    <property type="entry name" value="Ig_C1-set"/>
</dbReference>
<dbReference type="Gene3D" id="2.60.40.10">
    <property type="entry name" value="Immunoglobulins"/>
    <property type="match status" value="1"/>
</dbReference>
<dbReference type="InterPro" id="IPR036179">
    <property type="entry name" value="Ig-like_dom_sf"/>
</dbReference>
<reference evidence="9" key="1">
    <citation type="submission" date="2025-08" db="UniProtKB">
        <authorList>
            <consortium name="RefSeq"/>
        </authorList>
    </citation>
    <scope>IDENTIFICATION</scope>
</reference>
<evidence type="ECO:0000313" key="9">
    <source>
        <dbReference type="RefSeq" id="XP_007945874.2"/>
    </source>
</evidence>
<keyword evidence="3" id="KW-0391">Immunity</keyword>
<dbReference type="InterPro" id="IPR011161">
    <property type="entry name" value="MHC_I-like_Ag-recog"/>
</dbReference>
<evidence type="ECO:0000256" key="3">
    <source>
        <dbReference type="ARBA" id="ARBA00022859"/>
    </source>
</evidence>
<dbReference type="InterPro" id="IPR013783">
    <property type="entry name" value="Ig-like_fold"/>
</dbReference>
<evidence type="ECO:0000256" key="7">
    <source>
        <dbReference type="ARBA" id="ARBA00046288"/>
    </source>
</evidence>
<dbReference type="SUPFAM" id="SSF54452">
    <property type="entry name" value="MHC antigen-recognition domain"/>
    <property type="match status" value="1"/>
</dbReference>
<keyword evidence="5" id="KW-0325">Glycoprotein</keyword>
<dbReference type="InterPro" id="IPR007110">
    <property type="entry name" value="Ig-like_dom"/>
</dbReference>
<dbReference type="Proteomes" id="UP000694850">
    <property type="component" value="Unplaced"/>
</dbReference>
<dbReference type="InterPro" id="IPR050208">
    <property type="entry name" value="MHC_class-I_related"/>
</dbReference>
<keyword evidence="6" id="KW-0393">Immunoglobulin domain</keyword>
<dbReference type="InterPro" id="IPR037055">
    <property type="entry name" value="MHC_I-like_Ag-recog_sf"/>
</dbReference>
<evidence type="ECO:0000256" key="2">
    <source>
        <dbReference type="ARBA" id="ARBA00022753"/>
    </source>
</evidence>
<evidence type="ECO:0000256" key="6">
    <source>
        <dbReference type="ARBA" id="ARBA00023319"/>
    </source>
</evidence>
<dbReference type="PROSITE" id="PS50835">
    <property type="entry name" value="IG_LIKE"/>
    <property type="match status" value="1"/>
</dbReference>
<dbReference type="GO" id="GO:0005615">
    <property type="term" value="C:extracellular space"/>
    <property type="evidence" value="ECO:0007669"/>
    <property type="project" value="TreeGrafter"/>
</dbReference>
<sequence>MLLLLPLLFEGLFCPAESIAGPQAPGSSYLVEEEPLTFCLRQISSFANHSWAYTQGSGWLGKLQTHGWDNVLGAIRFLRPWSHGNFSKEELKNLQALFQLYLQGFNPAVKTFASQFQFEYPFEMQLAAGCRLRAGKAPERFLKGAYQGTDFLSFQEDSWKPSPGAGSQAQNVCRMLNRYRDVKEIVQGLLIDTCPRFLAGLLAAGKTELEHQVKPDAWVSKGPTPRPGHLLLVCHVSGFHPKPVWVMWMQGQHEKQGTQRGDVLPNADGTWYLQVTLEAKTGETAGLYCRVKHSSLRGHDIIIHWDRYSMLLTLIHLTVLVTLVVLIVFGFWLKKQSSSWNIISPDVLTPYMPELAMGAKVQGSKISGYQLVSVQALWAKNGFLKIWKKSLNQL</sequence>
<keyword evidence="2" id="KW-0967">Endosome</keyword>
<evidence type="ECO:0000256" key="1">
    <source>
        <dbReference type="ARBA" id="ARBA00004177"/>
    </source>
</evidence>
<dbReference type="GO" id="GO:0030883">
    <property type="term" value="F:endogenous lipid antigen binding"/>
    <property type="evidence" value="ECO:0007669"/>
    <property type="project" value="TreeGrafter"/>
</dbReference>
<gene>
    <name evidence="9" type="primary">LOC103202753</name>
</gene>
<organism evidence="8 9">
    <name type="scientific">Orycteropus afer afer</name>
    <dbReference type="NCBI Taxonomy" id="1230840"/>
    <lineage>
        <taxon>Eukaryota</taxon>
        <taxon>Metazoa</taxon>
        <taxon>Chordata</taxon>
        <taxon>Craniata</taxon>
        <taxon>Vertebrata</taxon>
        <taxon>Euteleostomi</taxon>
        <taxon>Mammalia</taxon>
        <taxon>Eutheria</taxon>
        <taxon>Afrotheria</taxon>
        <taxon>Tubulidentata</taxon>
        <taxon>Orycteropodidae</taxon>
        <taxon>Orycteropus</taxon>
    </lineage>
</organism>
<dbReference type="GeneID" id="103202753"/>
<name>A0A8B7AD16_ORYAF</name>
<evidence type="ECO:0000313" key="8">
    <source>
        <dbReference type="Proteomes" id="UP000694850"/>
    </source>
</evidence>
<dbReference type="Pfam" id="PF16497">
    <property type="entry name" value="MHC_I_3"/>
    <property type="match status" value="1"/>
</dbReference>
<dbReference type="GO" id="GO:0048006">
    <property type="term" value="P:antigen processing and presentation, endogenous lipid antigen via MHC class Ib"/>
    <property type="evidence" value="ECO:0007669"/>
    <property type="project" value="TreeGrafter"/>
</dbReference>
<dbReference type="AlphaFoldDB" id="A0A8B7AD16"/>
<dbReference type="OrthoDB" id="8890485at2759"/>
<dbReference type="RefSeq" id="XP_007945874.2">
    <property type="nucleotide sequence ID" value="XM_007947683.2"/>
</dbReference>
<dbReference type="GO" id="GO:0030884">
    <property type="term" value="F:exogenous lipid antigen binding"/>
    <property type="evidence" value="ECO:0007669"/>
    <property type="project" value="TreeGrafter"/>
</dbReference>
<dbReference type="Gene3D" id="3.30.500.10">
    <property type="entry name" value="MHC class I-like antigen recognition-like"/>
    <property type="match status" value="1"/>
</dbReference>
<evidence type="ECO:0000256" key="4">
    <source>
        <dbReference type="ARBA" id="ARBA00023136"/>
    </source>
</evidence>
<dbReference type="CDD" id="cd21029">
    <property type="entry name" value="IgC1_CD1"/>
    <property type="match status" value="1"/>
</dbReference>
<dbReference type="GO" id="GO:0001916">
    <property type="term" value="P:positive regulation of T cell mediated cytotoxicity"/>
    <property type="evidence" value="ECO:0007669"/>
    <property type="project" value="TreeGrafter"/>
</dbReference>
<accession>A0A8B7AD16</accession>
<comment type="subcellular location">
    <subcellularLocation>
        <location evidence="7">Endomembrane system</location>
        <topology evidence="7">Single-pass type I membrane protein</topology>
    </subcellularLocation>
    <subcellularLocation>
        <location evidence="1">Endosome</location>
    </subcellularLocation>
</comment>
<dbReference type="FunFam" id="2.60.40.10:FF:000254">
    <property type="entry name" value="Antigen-presenting glycoprotein CD1d1"/>
    <property type="match status" value="1"/>
</dbReference>
<dbReference type="PANTHER" id="PTHR16675:SF146">
    <property type="entry name" value="T-CELL SURFACE GLYCOPROTEIN CD1E, MEMBRANE-ASSOCIATED"/>
    <property type="match status" value="1"/>
</dbReference>
<dbReference type="PANTHER" id="PTHR16675">
    <property type="entry name" value="MHC CLASS I-RELATED"/>
    <property type="match status" value="1"/>
</dbReference>
<dbReference type="FunFam" id="3.30.500.10:FF:000002">
    <property type="entry name" value="Antigen-presenting glycoprotein CD1d1"/>
    <property type="match status" value="1"/>
</dbReference>
<dbReference type="SUPFAM" id="SSF48726">
    <property type="entry name" value="Immunoglobulin"/>
    <property type="match status" value="1"/>
</dbReference>
<dbReference type="InterPro" id="IPR011162">
    <property type="entry name" value="MHC_I/II-like_Ag-recog"/>
</dbReference>
<dbReference type="GO" id="GO:0048007">
    <property type="term" value="P:antigen processing and presentation, exogenous lipid antigen via MHC class Ib"/>
    <property type="evidence" value="ECO:0007669"/>
    <property type="project" value="TreeGrafter"/>
</dbReference>
<dbReference type="GO" id="GO:0071723">
    <property type="term" value="F:lipopeptide binding"/>
    <property type="evidence" value="ECO:0007669"/>
    <property type="project" value="TreeGrafter"/>
</dbReference>
<keyword evidence="8" id="KW-1185">Reference proteome</keyword>
<protein>
    <submittedName>
        <fullName evidence="9">T-cell surface glycoprotein CD1e, membrane-associated</fullName>
    </submittedName>
</protein>
<dbReference type="GO" id="GO:0005768">
    <property type="term" value="C:endosome"/>
    <property type="evidence" value="ECO:0007669"/>
    <property type="project" value="UniProtKB-SubCell"/>
</dbReference>
<keyword evidence="4" id="KW-0472">Membrane</keyword>
<dbReference type="GO" id="GO:0006955">
    <property type="term" value="P:immune response"/>
    <property type="evidence" value="ECO:0007669"/>
    <property type="project" value="TreeGrafter"/>
</dbReference>